<name>A0A1Y3AND9_EURMA</name>
<protein>
    <recommendedName>
        <fullName evidence="4">Peptidase aspartic putative domain-containing protein</fullName>
    </recommendedName>
</protein>
<proteinExistence type="predicted"/>
<dbReference type="AlphaFoldDB" id="A0A1Y3AND9"/>
<organism evidence="2 3">
    <name type="scientific">Euroglyphus maynei</name>
    <name type="common">Mayne's house dust mite</name>
    <dbReference type="NCBI Taxonomy" id="6958"/>
    <lineage>
        <taxon>Eukaryota</taxon>
        <taxon>Metazoa</taxon>
        <taxon>Ecdysozoa</taxon>
        <taxon>Arthropoda</taxon>
        <taxon>Chelicerata</taxon>
        <taxon>Arachnida</taxon>
        <taxon>Acari</taxon>
        <taxon>Acariformes</taxon>
        <taxon>Sarcoptiformes</taxon>
        <taxon>Astigmata</taxon>
        <taxon>Psoroptidia</taxon>
        <taxon>Analgoidea</taxon>
        <taxon>Pyroglyphidae</taxon>
        <taxon>Pyroglyphinae</taxon>
        <taxon>Euroglyphus</taxon>
    </lineage>
</organism>
<gene>
    <name evidence="2" type="ORF">BLA29_008189</name>
</gene>
<sequence length="298" mass="34351">MPTWKGANETLELRVNDKLEQLYFQCTPIDMQKKIRQHGIDFKDEQRPVDMLIGLDNINKLQLSEERRLTDDVIAKRTTIGWVIFGVQPENNVSVNNDPVPVATVLDVNVEKEGEVVDKALKGYCDRDHIKPRYGAKSTFIPSDLTKSNLESVKVRMERLTTTKQQIGHRESMNNQFDDNAGEQVHSNEGHHSHQSVADEVRIQNRERTTIVPTRSRKWRSSDEMSMDNRNHLSRKNNMLAIELNPEDQRQQRIGVARYVMDEQDSNSIYGKLISKQKIGNEELPASFIGTRTNWVDL</sequence>
<evidence type="ECO:0000313" key="3">
    <source>
        <dbReference type="Proteomes" id="UP000194236"/>
    </source>
</evidence>
<comment type="caution">
    <text evidence="2">The sequence shown here is derived from an EMBL/GenBank/DDBJ whole genome shotgun (WGS) entry which is preliminary data.</text>
</comment>
<dbReference type="Proteomes" id="UP000194236">
    <property type="component" value="Unassembled WGS sequence"/>
</dbReference>
<evidence type="ECO:0000313" key="2">
    <source>
        <dbReference type="EMBL" id="OTF69016.1"/>
    </source>
</evidence>
<reference evidence="2 3" key="1">
    <citation type="submission" date="2017-03" db="EMBL/GenBank/DDBJ databases">
        <title>Genome Survey of Euroglyphus maynei.</title>
        <authorList>
            <person name="Arlian L.G."/>
            <person name="Morgan M.S."/>
            <person name="Rider S.D."/>
        </authorList>
    </citation>
    <scope>NUCLEOTIDE SEQUENCE [LARGE SCALE GENOMIC DNA]</scope>
    <source>
        <strain evidence="2">Arlian Lab</strain>
        <tissue evidence="2">Whole body</tissue>
    </source>
</reference>
<feature type="compositionally biased region" description="Basic and acidic residues" evidence="1">
    <location>
        <begin position="186"/>
        <end position="201"/>
    </location>
</feature>
<accession>A0A1Y3AND9</accession>
<evidence type="ECO:0008006" key="4">
    <source>
        <dbReference type="Google" id="ProtNLM"/>
    </source>
</evidence>
<keyword evidence="3" id="KW-1185">Reference proteome</keyword>
<evidence type="ECO:0000256" key="1">
    <source>
        <dbReference type="SAM" id="MobiDB-lite"/>
    </source>
</evidence>
<dbReference type="EMBL" id="MUJZ01072563">
    <property type="protein sequence ID" value="OTF69016.1"/>
    <property type="molecule type" value="Genomic_DNA"/>
</dbReference>
<feature type="region of interest" description="Disordered" evidence="1">
    <location>
        <begin position="169"/>
        <end position="201"/>
    </location>
</feature>
<feature type="non-terminal residue" evidence="2">
    <location>
        <position position="298"/>
    </location>
</feature>